<dbReference type="AlphaFoldDB" id="A0A0M0JYS3"/>
<gene>
    <name evidence="2" type="ORF">Ctob_006440</name>
</gene>
<evidence type="ECO:0000256" key="1">
    <source>
        <dbReference type="SAM" id="MobiDB-lite"/>
    </source>
</evidence>
<evidence type="ECO:0000313" key="2">
    <source>
        <dbReference type="EMBL" id="KOO31806.1"/>
    </source>
</evidence>
<comment type="caution">
    <text evidence="2">The sequence shown here is derived from an EMBL/GenBank/DDBJ whole genome shotgun (WGS) entry which is preliminary data.</text>
</comment>
<feature type="region of interest" description="Disordered" evidence="1">
    <location>
        <begin position="262"/>
        <end position="303"/>
    </location>
</feature>
<feature type="compositionally biased region" description="Low complexity" evidence="1">
    <location>
        <begin position="11"/>
        <end position="31"/>
    </location>
</feature>
<keyword evidence="3" id="KW-1185">Reference proteome</keyword>
<feature type="compositionally biased region" description="Low complexity" evidence="1">
    <location>
        <begin position="269"/>
        <end position="288"/>
    </location>
</feature>
<feature type="compositionally biased region" description="Low complexity" evidence="1">
    <location>
        <begin position="86"/>
        <end position="103"/>
    </location>
</feature>
<name>A0A0M0JYS3_9EUKA</name>
<accession>A0A0M0JYS3</accession>
<reference evidence="3" key="1">
    <citation type="journal article" date="2015" name="PLoS Genet.">
        <title>Genome Sequence and Transcriptome Analyses of Chrysochromulina tobin: Metabolic Tools for Enhanced Algal Fitness in the Prominent Order Prymnesiales (Haptophyceae).</title>
        <authorList>
            <person name="Hovde B.T."/>
            <person name="Deodato C.R."/>
            <person name="Hunsperger H.M."/>
            <person name="Ryken S.A."/>
            <person name="Yost W."/>
            <person name="Jha R.K."/>
            <person name="Patterson J."/>
            <person name="Monnat R.J. Jr."/>
            <person name="Barlow S.B."/>
            <person name="Starkenburg S.R."/>
            <person name="Cattolico R.A."/>
        </authorList>
    </citation>
    <scope>NUCLEOTIDE SEQUENCE</scope>
    <source>
        <strain evidence="3">CCMP291</strain>
    </source>
</reference>
<sequence length="303" mass="31873">MAKTATVSVRPGTPTKSKPPGKGAPSPAKLKPAPPEKLPSTRRVSFAEDVLPTGGREAPASAPPKPTAPPKSAASPKPPKAPASPKPATAKGKAPAPALSAKPPTHEIASAKPALVRAGEELSSDKRGFEDLSDTQEEALIGLMFDDFVVAHRMKSLDYDKVRRFAMTIQQDPAVCSTLATPPLPGDELVWVPSDDWITDKCLTFKRHEEEKREAARLAAQERVKEAISKPGTEAAAAAAKLKAAAAAKKELEEKQALEQKMLEEKLKSTPLKKASASSAPRRAASPKGATPIARAPTPVPVA</sequence>
<feature type="compositionally biased region" description="Pro residues" evidence="1">
    <location>
        <begin position="76"/>
        <end position="85"/>
    </location>
</feature>
<evidence type="ECO:0000313" key="3">
    <source>
        <dbReference type="Proteomes" id="UP000037460"/>
    </source>
</evidence>
<proteinExistence type="predicted"/>
<dbReference type="EMBL" id="JWZX01001929">
    <property type="protein sequence ID" value="KOO31806.1"/>
    <property type="molecule type" value="Genomic_DNA"/>
</dbReference>
<dbReference type="Proteomes" id="UP000037460">
    <property type="component" value="Unassembled WGS sequence"/>
</dbReference>
<organism evidence="2 3">
    <name type="scientific">Chrysochromulina tobinii</name>
    <dbReference type="NCBI Taxonomy" id="1460289"/>
    <lineage>
        <taxon>Eukaryota</taxon>
        <taxon>Haptista</taxon>
        <taxon>Haptophyta</taxon>
        <taxon>Prymnesiophyceae</taxon>
        <taxon>Prymnesiales</taxon>
        <taxon>Chrysochromulinaceae</taxon>
        <taxon>Chrysochromulina</taxon>
    </lineage>
</organism>
<feature type="region of interest" description="Disordered" evidence="1">
    <location>
        <begin position="1"/>
        <end position="130"/>
    </location>
</feature>
<feature type="compositionally biased region" description="Basic and acidic residues" evidence="1">
    <location>
        <begin position="118"/>
        <end position="130"/>
    </location>
</feature>
<protein>
    <submittedName>
        <fullName evidence="2">Uncharacterized protein</fullName>
    </submittedName>
</protein>